<evidence type="ECO:0000259" key="1">
    <source>
        <dbReference type="Pfam" id="PF00496"/>
    </source>
</evidence>
<dbReference type="RefSeq" id="WP_394833537.1">
    <property type="nucleotide sequence ID" value="NZ_CP089929.1"/>
</dbReference>
<feature type="domain" description="Solute-binding protein family 5" evidence="1">
    <location>
        <begin position="72"/>
        <end position="223"/>
    </location>
</feature>
<proteinExistence type="predicted"/>
<dbReference type="Proteomes" id="UP001374803">
    <property type="component" value="Chromosome"/>
</dbReference>
<dbReference type="PANTHER" id="PTHR30290">
    <property type="entry name" value="PERIPLASMIC BINDING COMPONENT OF ABC TRANSPORTER"/>
    <property type="match status" value="1"/>
</dbReference>
<dbReference type="InterPro" id="IPR000914">
    <property type="entry name" value="SBP_5_dom"/>
</dbReference>
<dbReference type="InterPro" id="IPR039424">
    <property type="entry name" value="SBP_5"/>
</dbReference>
<dbReference type="Pfam" id="PF00496">
    <property type="entry name" value="SBP_bac_5"/>
    <property type="match status" value="1"/>
</dbReference>
<gene>
    <name evidence="2" type="ORF">LVJ94_44225</name>
</gene>
<reference evidence="2" key="1">
    <citation type="submission" date="2021-12" db="EMBL/GenBank/DDBJ databases">
        <title>Discovery of the Pendulisporaceae a myxobacterial family with distinct sporulation behavior and unique specialized metabolism.</title>
        <authorList>
            <person name="Garcia R."/>
            <person name="Popoff A."/>
            <person name="Bader C.D."/>
            <person name="Loehr J."/>
            <person name="Walesch S."/>
            <person name="Walt C."/>
            <person name="Boldt J."/>
            <person name="Bunk B."/>
            <person name="Haeckl F.J.F.P.J."/>
            <person name="Gunesch A.P."/>
            <person name="Birkelbach J."/>
            <person name="Nuebel U."/>
            <person name="Pietschmann T."/>
            <person name="Bach T."/>
            <person name="Mueller R."/>
        </authorList>
    </citation>
    <scope>NUCLEOTIDE SEQUENCE</scope>
    <source>
        <strain evidence="2">MSr11367</strain>
    </source>
</reference>
<accession>A0ABZ2KZH6</accession>
<dbReference type="Gene3D" id="3.40.190.10">
    <property type="entry name" value="Periplasmic binding protein-like II"/>
    <property type="match status" value="1"/>
</dbReference>
<protein>
    <submittedName>
        <fullName evidence="2">ABC transporter substrate-binding protein</fullName>
    </submittedName>
</protein>
<dbReference type="SUPFAM" id="SSF53850">
    <property type="entry name" value="Periplasmic binding protein-like II"/>
    <property type="match status" value="1"/>
</dbReference>
<evidence type="ECO:0000313" key="3">
    <source>
        <dbReference type="Proteomes" id="UP001374803"/>
    </source>
</evidence>
<keyword evidence="3" id="KW-1185">Reference proteome</keyword>
<sequence>MRLSRRAVLAASLAFSSRVRARGRLPVGGRLVLRVPWPIASLDPHRLDDVAAALFGDALFDTLYARDESGAIVPALAEGDPEPDRDGLRVRVRTGIVTAYGKPIDAREVVNSLRRARANSGAGWLADAPIPTRLDNVTVRFATKDAVKLAQVLASPIVPIVPLSFTPERPDGTGPFRADRRGDALVLVRNPRSARGPALLDEIVVRAAPDLSASLRAFESGADDVGWLGSGLHEPRPGARPFDLGPVAWAILRSGREGGMWDSPGLAQRIADGIPHARLSYLGLGAAWPSEREEGWSGAPSDLLVRDDSPWLVELARAVSATLSRPGHELTVRPVSSAELANRRVQRSFALAIDVARPVAPGALGALVGLATADRPASAVDIVRHPPRLGNVSPRTLTRTMRVGILGEIRIFGSRVADLALAPSASRGWDLGLSTRSRSR</sequence>
<organism evidence="2 3">
    <name type="scientific">Pendulispora rubella</name>
    <dbReference type="NCBI Taxonomy" id="2741070"/>
    <lineage>
        <taxon>Bacteria</taxon>
        <taxon>Pseudomonadati</taxon>
        <taxon>Myxococcota</taxon>
        <taxon>Myxococcia</taxon>
        <taxon>Myxococcales</taxon>
        <taxon>Sorangiineae</taxon>
        <taxon>Pendulisporaceae</taxon>
        <taxon>Pendulispora</taxon>
    </lineage>
</organism>
<dbReference type="EMBL" id="CP089983">
    <property type="protein sequence ID" value="WXB03902.1"/>
    <property type="molecule type" value="Genomic_DNA"/>
</dbReference>
<name>A0ABZ2KZH6_9BACT</name>
<evidence type="ECO:0000313" key="2">
    <source>
        <dbReference type="EMBL" id="WXB03902.1"/>
    </source>
</evidence>